<gene>
    <name evidence="8" type="ORF">TMSB3V08_LOCUS170</name>
</gene>
<evidence type="ECO:0000256" key="1">
    <source>
        <dbReference type="ARBA" id="ARBA00004141"/>
    </source>
</evidence>
<dbReference type="GO" id="GO:0005765">
    <property type="term" value="C:lysosomal membrane"/>
    <property type="evidence" value="ECO:0007669"/>
    <property type="project" value="TreeGrafter"/>
</dbReference>
<evidence type="ECO:0000256" key="3">
    <source>
        <dbReference type="ARBA" id="ARBA00022989"/>
    </source>
</evidence>
<dbReference type="InterPro" id="IPR005821">
    <property type="entry name" value="Ion_trans_dom"/>
</dbReference>
<dbReference type="PANTHER" id="PTHR12127">
    <property type="entry name" value="MUCOLIPIN"/>
    <property type="match status" value="1"/>
</dbReference>
<name>A0A7R9HHZ0_9NEOP</name>
<dbReference type="AlphaFoldDB" id="A0A7R9HHZ0"/>
<feature type="region of interest" description="Disordered" evidence="5">
    <location>
        <begin position="137"/>
        <end position="166"/>
    </location>
</feature>
<comment type="subcellular location">
    <subcellularLocation>
        <location evidence="1">Membrane</location>
        <topology evidence="1">Multi-pass membrane protein</topology>
    </subcellularLocation>
</comment>
<evidence type="ECO:0000259" key="7">
    <source>
        <dbReference type="Pfam" id="PF00520"/>
    </source>
</evidence>
<evidence type="ECO:0000256" key="2">
    <source>
        <dbReference type="ARBA" id="ARBA00022692"/>
    </source>
</evidence>
<proteinExistence type="predicted"/>
<dbReference type="Pfam" id="PF00520">
    <property type="entry name" value="Ion_trans"/>
    <property type="match status" value="1"/>
</dbReference>
<dbReference type="Gene3D" id="1.10.287.70">
    <property type="match status" value="1"/>
</dbReference>
<dbReference type="EMBL" id="OB792650">
    <property type="protein sequence ID" value="CAD7423176.1"/>
    <property type="molecule type" value="Genomic_DNA"/>
</dbReference>
<dbReference type="PANTHER" id="PTHR12127:SF7">
    <property type="entry name" value="SD02261P"/>
    <property type="match status" value="1"/>
</dbReference>
<sequence length="166" mass="19660">MEQLMEIVMNKVARKLKELMVAWGEKQEQVQEQLQEWIEEVKECGLARRNFRSLASTSECLFALINGDDMFATFSIMSFKSPMLWWYSRIYLYCFISLYIYVVLSLFISVIMDAYETIKEFNHNLLDESHAWQPVEQPTKQPSYDFSCPKERLKQGRTGQPPLTQY</sequence>
<feature type="domain" description="Ion transport" evidence="7">
    <location>
        <begin position="43"/>
        <end position="120"/>
    </location>
</feature>
<evidence type="ECO:0000256" key="4">
    <source>
        <dbReference type="ARBA" id="ARBA00023136"/>
    </source>
</evidence>
<evidence type="ECO:0000256" key="6">
    <source>
        <dbReference type="SAM" id="Phobius"/>
    </source>
</evidence>
<keyword evidence="2 6" id="KW-0812">Transmembrane</keyword>
<feature type="transmembrane region" description="Helical" evidence="6">
    <location>
        <begin position="90"/>
        <end position="112"/>
    </location>
</feature>
<protein>
    <recommendedName>
        <fullName evidence="7">Ion transport domain-containing protein</fullName>
    </recommendedName>
</protein>
<reference evidence="8" key="1">
    <citation type="submission" date="2020-11" db="EMBL/GenBank/DDBJ databases">
        <authorList>
            <person name="Tran Van P."/>
        </authorList>
    </citation>
    <scope>NUCLEOTIDE SEQUENCE</scope>
</reference>
<keyword evidence="3 6" id="KW-1133">Transmembrane helix</keyword>
<evidence type="ECO:0000313" key="8">
    <source>
        <dbReference type="EMBL" id="CAD7423176.1"/>
    </source>
</evidence>
<feature type="compositionally biased region" description="Polar residues" evidence="5">
    <location>
        <begin position="157"/>
        <end position="166"/>
    </location>
</feature>
<evidence type="ECO:0000256" key="5">
    <source>
        <dbReference type="SAM" id="MobiDB-lite"/>
    </source>
</evidence>
<dbReference type="InterPro" id="IPR039031">
    <property type="entry name" value="Mucolipin"/>
</dbReference>
<dbReference type="GO" id="GO:0005886">
    <property type="term" value="C:plasma membrane"/>
    <property type="evidence" value="ECO:0007669"/>
    <property type="project" value="TreeGrafter"/>
</dbReference>
<dbReference type="GO" id="GO:0072345">
    <property type="term" value="F:NAADP-sensitive calcium-release channel activity"/>
    <property type="evidence" value="ECO:0007669"/>
    <property type="project" value="TreeGrafter"/>
</dbReference>
<keyword evidence="4 6" id="KW-0472">Membrane</keyword>
<organism evidence="8">
    <name type="scientific">Timema monikensis</name>
    <dbReference type="NCBI Taxonomy" id="170555"/>
    <lineage>
        <taxon>Eukaryota</taxon>
        <taxon>Metazoa</taxon>
        <taxon>Ecdysozoa</taxon>
        <taxon>Arthropoda</taxon>
        <taxon>Hexapoda</taxon>
        <taxon>Insecta</taxon>
        <taxon>Pterygota</taxon>
        <taxon>Neoptera</taxon>
        <taxon>Polyneoptera</taxon>
        <taxon>Phasmatodea</taxon>
        <taxon>Timematodea</taxon>
        <taxon>Timematoidea</taxon>
        <taxon>Timematidae</taxon>
        <taxon>Timema</taxon>
    </lineage>
</organism>
<accession>A0A7R9HHZ0</accession>